<comment type="caution">
    <text evidence="8">The sequence shown here is derived from an EMBL/GenBank/DDBJ whole genome shotgun (WGS) entry which is preliminary data.</text>
</comment>
<accession>A0ABQ1H9T1</accession>
<comment type="subcellular location">
    <subcellularLocation>
        <location evidence="1">Membrane</location>
        <topology evidence="1">Multi-pass membrane protein</topology>
    </subcellularLocation>
</comment>
<feature type="transmembrane region" description="Helical" evidence="6">
    <location>
        <begin position="42"/>
        <end position="60"/>
    </location>
</feature>
<evidence type="ECO:0000256" key="1">
    <source>
        <dbReference type="ARBA" id="ARBA00004141"/>
    </source>
</evidence>
<evidence type="ECO:0000256" key="3">
    <source>
        <dbReference type="ARBA" id="ARBA00022692"/>
    </source>
</evidence>
<dbReference type="Pfam" id="PF00892">
    <property type="entry name" value="EamA"/>
    <property type="match status" value="2"/>
</dbReference>
<evidence type="ECO:0000259" key="7">
    <source>
        <dbReference type="Pfam" id="PF00892"/>
    </source>
</evidence>
<dbReference type="Gene3D" id="1.10.3730.20">
    <property type="match status" value="1"/>
</dbReference>
<protein>
    <submittedName>
        <fullName evidence="8">Drug/metabolite exporter YedA</fullName>
    </submittedName>
</protein>
<dbReference type="InterPro" id="IPR050638">
    <property type="entry name" value="AA-Vitamin_Transporters"/>
</dbReference>
<organism evidence="8 9">
    <name type="scientific">Arenimonas soli</name>
    <dbReference type="NCBI Taxonomy" id="2269504"/>
    <lineage>
        <taxon>Bacteria</taxon>
        <taxon>Pseudomonadati</taxon>
        <taxon>Pseudomonadota</taxon>
        <taxon>Gammaproteobacteria</taxon>
        <taxon>Lysobacterales</taxon>
        <taxon>Lysobacteraceae</taxon>
        <taxon>Arenimonas</taxon>
    </lineage>
</organism>
<feature type="transmembrane region" description="Helical" evidence="6">
    <location>
        <begin position="271"/>
        <end position="289"/>
    </location>
</feature>
<feature type="domain" description="EamA" evidence="7">
    <location>
        <begin position="16"/>
        <end position="144"/>
    </location>
</feature>
<evidence type="ECO:0000313" key="8">
    <source>
        <dbReference type="EMBL" id="GGA66047.1"/>
    </source>
</evidence>
<keyword evidence="9" id="KW-1185">Reference proteome</keyword>
<dbReference type="InterPro" id="IPR000620">
    <property type="entry name" value="EamA_dom"/>
</dbReference>
<sequence>MNNAPAAPPSAVAVALALASVYLVWGSTYLAIRVGLEGYPPFLMGSIRFIAASLVFYAFLRWRGHAAPTRAQWHNAAVMGLFMMLLGNGMVNFAEQSVSSGLAAIAVASMPLWAALFGVLRRQHPSRGEWLGLAIGFLGVIWLNAGSQLRGSLPGMAALILAPIAWAWGSVWSRGRDLPAPFMSTAAQMLCGGVTMGLLGLGLGERLTEVPPLRATLAVGYLAAFGSIIGFSAYVWLLHNVRPALATSYAYVNPPIAVMLGALLLGERFSVHAIGAMAVILTGVILITFSKARVA</sequence>
<comment type="similarity">
    <text evidence="2">Belongs to the EamA transporter family.</text>
</comment>
<proteinExistence type="inferred from homology"/>
<keyword evidence="5 6" id="KW-0472">Membrane</keyword>
<dbReference type="Proteomes" id="UP000623419">
    <property type="component" value="Unassembled WGS sequence"/>
</dbReference>
<evidence type="ECO:0000256" key="4">
    <source>
        <dbReference type="ARBA" id="ARBA00022989"/>
    </source>
</evidence>
<dbReference type="EMBL" id="BMKC01000001">
    <property type="protein sequence ID" value="GGA66047.1"/>
    <property type="molecule type" value="Genomic_DNA"/>
</dbReference>
<evidence type="ECO:0000256" key="2">
    <source>
        <dbReference type="ARBA" id="ARBA00007362"/>
    </source>
</evidence>
<evidence type="ECO:0000256" key="5">
    <source>
        <dbReference type="ARBA" id="ARBA00023136"/>
    </source>
</evidence>
<feature type="transmembrane region" description="Helical" evidence="6">
    <location>
        <begin position="130"/>
        <end position="147"/>
    </location>
</feature>
<name>A0ABQ1H9T1_9GAMM</name>
<evidence type="ECO:0000313" key="9">
    <source>
        <dbReference type="Proteomes" id="UP000623419"/>
    </source>
</evidence>
<evidence type="ECO:0000256" key="6">
    <source>
        <dbReference type="SAM" id="Phobius"/>
    </source>
</evidence>
<dbReference type="RefSeq" id="WP_188659680.1">
    <property type="nucleotide sequence ID" value="NZ_BMKC01000001.1"/>
</dbReference>
<feature type="transmembrane region" description="Helical" evidence="6">
    <location>
        <begin position="215"/>
        <end position="237"/>
    </location>
</feature>
<dbReference type="PANTHER" id="PTHR32322">
    <property type="entry name" value="INNER MEMBRANE TRANSPORTER"/>
    <property type="match status" value="1"/>
</dbReference>
<dbReference type="NCBIfam" id="NF008432">
    <property type="entry name" value="PRK11272.1"/>
    <property type="match status" value="1"/>
</dbReference>
<dbReference type="InterPro" id="IPR037185">
    <property type="entry name" value="EmrE-like"/>
</dbReference>
<keyword evidence="4 6" id="KW-1133">Transmembrane helix</keyword>
<dbReference type="PANTHER" id="PTHR32322:SF2">
    <property type="entry name" value="EAMA DOMAIN-CONTAINING PROTEIN"/>
    <property type="match status" value="1"/>
</dbReference>
<feature type="transmembrane region" description="Helical" evidence="6">
    <location>
        <begin position="72"/>
        <end position="91"/>
    </location>
</feature>
<feature type="transmembrane region" description="Helical" evidence="6">
    <location>
        <begin position="185"/>
        <end position="203"/>
    </location>
</feature>
<reference evidence="9" key="1">
    <citation type="journal article" date="2019" name="Int. J. Syst. Evol. Microbiol.">
        <title>The Global Catalogue of Microorganisms (GCM) 10K type strain sequencing project: providing services to taxonomists for standard genome sequencing and annotation.</title>
        <authorList>
            <consortium name="The Broad Institute Genomics Platform"/>
            <consortium name="The Broad Institute Genome Sequencing Center for Infectious Disease"/>
            <person name="Wu L."/>
            <person name="Ma J."/>
        </authorList>
    </citation>
    <scope>NUCLEOTIDE SEQUENCE [LARGE SCALE GENOMIC DNA]</scope>
    <source>
        <strain evidence="9">CGMCC 1.15905</strain>
    </source>
</reference>
<gene>
    <name evidence="8" type="primary">yedA</name>
    <name evidence="8" type="ORF">GCM10011521_00150</name>
</gene>
<keyword evidence="3 6" id="KW-0812">Transmembrane</keyword>
<dbReference type="SUPFAM" id="SSF103481">
    <property type="entry name" value="Multidrug resistance efflux transporter EmrE"/>
    <property type="match status" value="2"/>
</dbReference>
<feature type="transmembrane region" description="Helical" evidence="6">
    <location>
        <begin position="97"/>
        <end position="118"/>
    </location>
</feature>
<feature type="domain" description="EamA" evidence="7">
    <location>
        <begin position="154"/>
        <end position="288"/>
    </location>
</feature>
<feature type="transmembrane region" description="Helical" evidence="6">
    <location>
        <begin position="153"/>
        <end position="173"/>
    </location>
</feature>